<dbReference type="PANTHER" id="PTHR11079:SF156">
    <property type="entry name" value="INACTIVE TRNA-SPECIFIC ADENOSINE DEAMINASE-LIKE PROTEIN 3-RELATED"/>
    <property type="match status" value="1"/>
</dbReference>
<dbReference type="STRING" id="1230905.A0A1G4JB83"/>
<dbReference type="GO" id="GO:0005634">
    <property type="term" value="C:nucleus"/>
    <property type="evidence" value="ECO:0007669"/>
    <property type="project" value="TreeGrafter"/>
</dbReference>
<dbReference type="Gene3D" id="3.40.140.10">
    <property type="entry name" value="Cytidine Deaminase, domain 2"/>
    <property type="match status" value="1"/>
</dbReference>
<dbReference type="AlphaFoldDB" id="A0A1G4JB83"/>
<protein>
    <submittedName>
        <fullName evidence="4">LAMI_0D05732g1_1</fullName>
    </submittedName>
</protein>
<dbReference type="OrthoDB" id="3180714at2759"/>
<feature type="domain" description="CMP/dCMP-type deaminase" evidence="3">
    <location>
        <begin position="158"/>
        <end position="291"/>
    </location>
</feature>
<proteinExistence type="inferred from homology"/>
<evidence type="ECO:0000313" key="4">
    <source>
        <dbReference type="EMBL" id="SCU87350.1"/>
    </source>
</evidence>
<dbReference type="Pfam" id="PF00383">
    <property type="entry name" value="dCMP_cyt_deam_1"/>
    <property type="match status" value="1"/>
</dbReference>
<dbReference type="EMBL" id="LT598463">
    <property type="protein sequence ID" value="SCU87350.1"/>
    <property type="molecule type" value="Genomic_DNA"/>
</dbReference>
<dbReference type="Proteomes" id="UP000191024">
    <property type="component" value="Chromosome D"/>
</dbReference>
<dbReference type="CDD" id="cd01285">
    <property type="entry name" value="nucleoside_deaminase"/>
    <property type="match status" value="1"/>
</dbReference>
<comment type="similarity">
    <text evidence="2">Belongs to the cytidine and deoxycytidylate deaminase family. ADAT3 subfamily.</text>
</comment>
<dbReference type="GO" id="GO:0052717">
    <property type="term" value="F:tRNA-specific adenosine-34 deaminase activity"/>
    <property type="evidence" value="ECO:0007669"/>
    <property type="project" value="TreeGrafter"/>
</dbReference>
<dbReference type="PANTHER" id="PTHR11079">
    <property type="entry name" value="CYTOSINE DEAMINASE FAMILY MEMBER"/>
    <property type="match status" value="1"/>
</dbReference>
<dbReference type="PROSITE" id="PS51747">
    <property type="entry name" value="CYT_DCMP_DEAMINASES_2"/>
    <property type="match status" value="1"/>
</dbReference>
<dbReference type="GO" id="GO:0008033">
    <property type="term" value="P:tRNA processing"/>
    <property type="evidence" value="ECO:0007669"/>
    <property type="project" value="UniProtKB-KW"/>
</dbReference>
<evidence type="ECO:0000259" key="3">
    <source>
        <dbReference type="PROSITE" id="PS51747"/>
    </source>
</evidence>
<dbReference type="InterPro" id="IPR016193">
    <property type="entry name" value="Cytidine_deaminase-like"/>
</dbReference>
<evidence type="ECO:0000256" key="2">
    <source>
        <dbReference type="ARBA" id="ARBA00038160"/>
    </source>
</evidence>
<accession>A0A1G4JB83</accession>
<organism evidence="4 5">
    <name type="scientific">Lachancea mirantina</name>
    <dbReference type="NCBI Taxonomy" id="1230905"/>
    <lineage>
        <taxon>Eukaryota</taxon>
        <taxon>Fungi</taxon>
        <taxon>Dikarya</taxon>
        <taxon>Ascomycota</taxon>
        <taxon>Saccharomycotina</taxon>
        <taxon>Saccharomycetes</taxon>
        <taxon>Saccharomycetales</taxon>
        <taxon>Saccharomycetaceae</taxon>
        <taxon>Lachancea</taxon>
    </lineage>
</organism>
<name>A0A1G4JB83_9SACH</name>
<dbReference type="InterPro" id="IPR002125">
    <property type="entry name" value="CMP_dCMP_dom"/>
</dbReference>
<evidence type="ECO:0000256" key="1">
    <source>
        <dbReference type="ARBA" id="ARBA00022694"/>
    </source>
</evidence>
<dbReference type="SUPFAM" id="SSF53927">
    <property type="entry name" value="Cytidine deaminase-like"/>
    <property type="match status" value="1"/>
</dbReference>
<keyword evidence="5" id="KW-1185">Reference proteome</keyword>
<gene>
    <name evidence="4" type="ORF">LAMI_0D05732G</name>
</gene>
<keyword evidence="1" id="KW-0819">tRNA processing</keyword>
<dbReference type="GO" id="GO:0005737">
    <property type="term" value="C:cytoplasm"/>
    <property type="evidence" value="ECO:0007669"/>
    <property type="project" value="TreeGrafter"/>
</dbReference>
<reference evidence="4 5" key="1">
    <citation type="submission" date="2016-03" db="EMBL/GenBank/DDBJ databases">
        <authorList>
            <person name="Devillers H."/>
        </authorList>
    </citation>
    <scope>NUCLEOTIDE SEQUENCE [LARGE SCALE GENOMIC DNA]</scope>
    <source>
        <strain evidence="4">CBS 11717</strain>
    </source>
</reference>
<evidence type="ECO:0000313" key="5">
    <source>
        <dbReference type="Proteomes" id="UP000191024"/>
    </source>
</evidence>
<sequence length="324" mass="37580">MVKKKQNPLKIDFEKCVIEDKLLQIRKETDSTEPYLVKVWAIEINARSSKALIEFLRDDVQEKDPVSFLHLKRIKKSHRSGYLTVLVCSFELINEEVDFDELMANVKFDYLKLDEPIWVPIQGPGTKKLFMEWSAKYWPLIWRGNPNDQELNSYTFDMDKIKSVLQNITEKSRSLAANNHSKIPVVSAFVNPVDGEEIYMSDGREDGSELSHSCMRAIRQVAEQEQERRENALKTSGETETYLCLNFDVYTTHEPCSMCAMALIHSRIKRCIFIESMGKSGSLRPDSGDGYCIHDNRRLNSKYEVFQWIGDEFELPEIEPRVCC</sequence>